<dbReference type="RefSeq" id="WP_317234809.1">
    <property type="nucleotide sequence ID" value="NZ_JAWJUL010000269.1"/>
</dbReference>
<dbReference type="Proteomes" id="UP001273935">
    <property type="component" value="Unassembled WGS sequence"/>
</dbReference>
<dbReference type="EMBL" id="JAWJUL010000269">
    <property type="protein sequence ID" value="MDV3443817.1"/>
    <property type="molecule type" value="Genomic_DNA"/>
</dbReference>
<reference evidence="1 2" key="1">
    <citation type="submission" date="2023-10" db="EMBL/GenBank/DDBJ databases">
        <title>Pseudomonas otitidis isolated from a paediatric patient with cystic fibrosis in Chile.</title>
        <authorList>
            <person name="Amsteins-Romero L."/>
            <person name="Opazo-Capurro A."/>
            <person name="Matus-Kohler M."/>
            <person name="Gonzalez-Rocha G."/>
        </authorList>
    </citation>
    <scope>NUCLEOTIDE SEQUENCE [LARGE SCALE GENOMIC DNA]</scope>
    <source>
        <strain evidence="1 2">P-714</strain>
    </source>
</reference>
<gene>
    <name evidence="1" type="ORF">R0G64_30830</name>
</gene>
<organism evidence="1 2">
    <name type="scientific">Metapseudomonas otitidis</name>
    <dbReference type="NCBI Taxonomy" id="319939"/>
    <lineage>
        <taxon>Bacteria</taxon>
        <taxon>Pseudomonadati</taxon>
        <taxon>Pseudomonadota</taxon>
        <taxon>Gammaproteobacteria</taxon>
        <taxon>Pseudomonadales</taxon>
        <taxon>Pseudomonadaceae</taxon>
        <taxon>Metapseudomonas</taxon>
    </lineage>
</organism>
<name>A0ABU3Y129_9GAMM</name>
<evidence type="ECO:0000313" key="1">
    <source>
        <dbReference type="EMBL" id="MDV3443817.1"/>
    </source>
</evidence>
<evidence type="ECO:0000313" key="2">
    <source>
        <dbReference type="Proteomes" id="UP001273935"/>
    </source>
</evidence>
<accession>A0ABU3Y129</accession>
<proteinExistence type="predicted"/>
<protein>
    <submittedName>
        <fullName evidence="1">Uncharacterized protein</fullName>
    </submittedName>
</protein>
<keyword evidence="2" id="KW-1185">Reference proteome</keyword>
<comment type="caution">
    <text evidence="1">The sequence shown here is derived from an EMBL/GenBank/DDBJ whole genome shotgun (WGS) entry which is preliminary data.</text>
</comment>
<feature type="non-terminal residue" evidence="1">
    <location>
        <position position="60"/>
    </location>
</feature>
<sequence>MDRAQVGDAHIHRCKAGRAAIGVQAAAGGSYSTLAVGGSANLGGTFAVDVKPTFAGGDLT</sequence>